<accession>A0ABP8D4S4</accession>
<keyword evidence="1" id="KW-0812">Transmembrane</keyword>
<keyword evidence="1" id="KW-1133">Transmembrane helix</keyword>
<reference evidence="3" key="1">
    <citation type="journal article" date="2019" name="Int. J. Syst. Evol. Microbiol.">
        <title>The Global Catalogue of Microorganisms (GCM) 10K type strain sequencing project: providing services to taxonomists for standard genome sequencing and annotation.</title>
        <authorList>
            <consortium name="The Broad Institute Genomics Platform"/>
            <consortium name="The Broad Institute Genome Sequencing Center for Infectious Disease"/>
            <person name="Wu L."/>
            <person name="Ma J."/>
        </authorList>
    </citation>
    <scope>NUCLEOTIDE SEQUENCE [LARGE SCALE GENOMIC DNA]</scope>
    <source>
        <strain evidence="3">JCM 17441</strain>
    </source>
</reference>
<name>A0ABP8D4S4_9ACTN</name>
<keyword evidence="1" id="KW-0472">Membrane</keyword>
<evidence type="ECO:0000256" key="1">
    <source>
        <dbReference type="SAM" id="Phobius"/>
    </source>
</evidence>
<gene>
    <name evidence="2" type="ORF">GCM10022255_021450</name>
</gene>
<comment type="caution">
    <text evidence="2">The sequence shown here is derived from an EMBL/GenBank/DDBJ whole genome shotgun (WGS) entry which is preliminary data.</text>
</comment>
<dbReference type="RefSeq" id="WP_345123932.1">
    <property type="nucleotide sequence ID" value="NZ_BAABAT010000004.1"/>
</dbReference>
<dbReference type="EMBL" id="BAABAT010000004">
    <property type="protein sequence ID" value="GAA4247061.1"/>
    <property type="molecule type" value="Genomic_DNA"/>
</dbReference>
<evidence type="ECO:0000313" key="2">
    <source>
        <dbReference type="EMBL" id="GAA4247061.1"/>
    </source>
</evidence>
<feature type="transmembrane region" description="Helical" evidence="1">
    <location>
        <begin position="195"/>
        <end position="219"/>
    </location>
</feature>
<feature type="transmembrane region" description="Helical" evidence="1">
    <location>
        <begin position="46"/>
        <end position="71"/>
    </location>
</feature>
<dbReference type="Proteomes" id="UP001500620">
    <property type="component" value="Unassembled WGS sequence"/>
</dbReference>
<protein>
    <submittedName>
        <fullName evidence="2">Uncharacterized protein</fullName>
    </submittedName>
</protein>
<proteinExistence type="predicted"/>
<organism evidence="2 3">
    <name type="scientific">Dactylosporangium darangshiense</name>
    <dbReference type="NCBI Taxonomy" id="579108"/>
    <lineage>
        <taxon>Bacteria</taxon>
        <taxon>Bacillati</taxon>
        <taxon>Actinomycetota</taxon>
        <taxon>Actinomycetes</taxon>
        <taxon>Micromonosporales</taxon>
        <taxon>Micromonosporaceae</taxon>
        <taxon>Dactylosporangium</taxon>
    </lineage>
</organism>
<keyword evidence="3" id="KW-1185">Reference proteome</keyword>
<feature type="transmembrane region" description="Helical" evidence="1">
    <location>
        <begin position="21"/>
        <end position="40"/>
    </location>
</feature>
<sequence>MTSLVGDELVLRPDGGRLLRLLLPLAVAAALIGYALVLGAEGARLVALIVIVAVVAAAPVIAGLIAALGHLTSAPARLDRNGVHLRRRRRLVTVPWDEIPLIWLDDAGRRLCVSPDPRGASADAWDPHGTRWTRRFRPLSAPVPRSVPPEHLRAAVATLSGGAVTLADRGPEAPPLDDDPVAALRVYRSGRTRPVWSMITTAASAVVLVPLIAGVAVPWNQPWWPGVSTVDRLPDACQVFAGEYGTALGATPREHTEDGRLSQECVYAVPQGDLKVTMEARHAVLGSSSADARSRAKDLASQMRGQGRRVDDVGEQAWLAGNPQGTTTLMDRAVVVLVAQRSNVVLVIQYGGERDPEAAQPAVLGAARSTLAALNVH</sequence>
<evidence type="ECO:0000313" key="3">
    <source>
        <dbReference type="Proteomes" id="UP001500620"/>
    </source>
</evidence>